<dbReference type="AlphaFoldDB" id="A0A1I3VNP5"/>
<gene>
    <name evidence="2" type="ORF">SAMN05421835_111129</name>
</gene>
<dbReference type="InterPro" id="IPR037401">
    <property type="entry name" value="SnoaL-like"/>
</dbReference>
<accession>A0A1I3VNP5</accession>
<reference evidence="2 3" key="1">
    <citation type="submission" date="2016-10" db="EMBL/GenBank/DDBJ databases">
        <authorList>
            <person name="de Groot N.N."/>
        </authorList>
    </citation>
    <scope>NUCLEOTIDE SEQUENCE [LARGE SCALE GENOMIC DNA]</scope>
    <source>
        <strain evidence="2 3">DSM 44468</strain>
    </source>
</reference>
<evidence type="ECO:0000313" key="3">
    <source>
        <dbReference type="Proteomes" id="UP000199025"/>
    </source>
</evidence>
<dbReference type="STRING" id="115433.SAMN05421835_111129"/>
<keyword evidence="3" id="KW-1185">Reference proteome</keyword>
<dbReference type="Gene3D" id="3.10.450.50">
    <property type="match status" value="1"/>
</dbReference>
<evidence type="ECO:0000259" key="1">
    <source>
        <dbReference type="Pfam" id="PF13577"/>
    </source>
</evidence>
<feature type="domain" description="SnoaL-like" evidence="1">
    <location>
        <begin position="15"/>
        <end position="137"/>
    </location>
</feature>
<protein>
    <submittedName>
        <fullName evidence="2">SnoaL-like domain-containing protein</fullName>
    </submittedName>
</protein>
<name>A0A1I3VNP5_9PSEU</name>
<proteinExistence type="predicted"/>
<dbReference type="OrthoDB" id="4941530at2"/>
<sequence length="161" mass="18120">MTGPLSAPLEARVARLEALDAIRALQMAYVRFCDAGFPLDRIPELFTPACVWDGGGLLGRHAGHAELRRHFADVAATLEWSLHYIVSGDIELADDLRSARSTWYLWQPLTIYGTAAWHMGRYRERHEPGPGGWRISDLVLTVDAFTPFDRGWVAQRFMPLA</sequence>
<dbReference type="SUPFAM" id="SSF54427">
    <property type="entry name" value="NTF2-like"/>
    <property type="match status" value="1"/>
</dbReference>
<organism evidence="2 3">
    <name type="scientific">Amycolatopsis sacchari</name>
    <dbReference type="NCBI Taxonomy" id="115433"/>
    <lineage>
        <taxon>Bacteria</taxon>
        <taxon>Bacillati</taxon>
        <taxon>Actinomycetota</taxon>
        <taxon>Actinomycetes</taxon>
        <taxon>Pseudonocardiales</taxon>
        <taxon>Pseudonocardiaceae</taxon>
        <taxon>Amycolatopsis</taxon>
    </lineage>
</organism>
<dbReference type="RefSeq" id="WP_091509672.1">
    <property type="nucleotide sequence ID" value="NZ_FORP01000011.1"/>
</dbReference>
<dbReference type="EMBL" id="FORP01000011">
    <property type="protein sequence ID" value="SFJ96865.1"/>
    <property type="molecule type" value="Genomic_DNA"/>
</dbReference>
<evidence type="ECO:0000313" key="2">
    <source>
        <dbReference type="EMBL" id="SFJ96865.1"/>
    </source>
</evidence>
<dbReference type="Pfam" id="PF13577">
    <property type="entry name" value="SnoaL_4"/>
    <property type="match status" value="1"/>
</dbReference>
<dbReference type="InterPro" id="IPR032710">
    <property type="entry name" value="NTF2-like_dom_sf"/>
</dbReference>
<dbReference type="Proteomes" id="UP000199025">
    <property type="component" value="Unassembled WGS sequence"/>
</dbReference>